<protein>
    <submittedName>
        <fullName evidence="6">Tetratricopeptide repeat protein</fullName>
    </submittedName>
</protein>
<keyword evidence="1" id="KW-0677">Repeat</keyword>
<keyword evidence="5" id="KW-0732">Signal</keyword>
<accession>A0A1E3GPX2</accession>
<evidence type="ECO:0000256" key="2">
    <source>
        <dbReference type="ARBA" id="ARBA00022803"/>
    </source>
</evidence>
<organism evidence="6 7">
    <name type="scientific">Methylophaga muralis</name>
    <dbReference type="NCBI Taxonomy" id="291169"/>
    <lineage>
        <taxon>Bacteria</taxon>
        <taxon>Pseudomonadati</taxon>
        <taxon>Pseudomonadota</taxon>
        <taxon>Gammaproteobacteria</taxon>
        <taxon>Thiotrichales</taxon>
        <taxon>Piscirickettsiaceae</taxon>
        <taxon>Methylophaga</taxon>
    </lineage>
</organism>
<proteinExistence type="predicted"/>
<evidence type="ECO:0000256" key="4">
    <source>
        <dbReference type="SAM" id="Coils"/>
    </source>
</evidence>
<dbReference type="PROSITE" id="PS50005">
    <property type="entry name" value="TPR"/>
    <property type="match status" value="1"/>
</dbReference>
<dbReference type="PATRIC" id="fig|291169.3.peg.2143"/>
<feature type="coiled-coil region" evidence="4">
    <location>
        <begin position="201"/>
        <end position="231"/>
    </location>
</feature>
<dbReference type="SUPFAM" id="SSF48452">
    <property type="entry name" value="TPR-like"/>
    <property type="match status" value="2"/>
</dbReference>
<dbReference type="RefSeq" id="WP_069296544.1">
    <property type="nucleotide sequence ID" value="NZ_MCRI01000027.1"/>
</dbReference>
<name>A0A1E3GPX2_9GAMM</name>
<reference evidence="6 7" key="1">
    <citation type="submission" date="2016-07" db="EMBL/GenBank/DDBJ databases">
        <title>Draft Genome Sequence of Methylophaga muralis Bur 1.</title>
        <authorList>
            <person name="Vasilenko O.V."/>
            <person name="Doronina N.V."/>
            <person name="Shmareva M.N."/>
            <person name="Tarlachkov S.V."/>
            <person name="Mustakhimov I."/>
            <person name="Trotsenko Y.A."/>
        </authorList>
    </citation>
    <scope>NUCLEOTIDE SEQUENCE [LARGE SCALE GENOMIC DNA]</scope>
    <source>
        <strain evidence="6 7">Bur 1</strain>
    </source>
</reference>
<feature type="chain" id="PRO_5009128540" evidence="5">
    <location>
        <begin position="23"/>
        <end position="439"/>
    </location>
</feature>
<dbReference type="PANTHER" id="PTHR45641:SF19">
    <property type="entry name" value="NEPHROCYSTIN-3"/>
    <property type="match status" value="1"/>
</dbReference>
<evidence type="ECO:0000256" key="3">
    <source>
        <dbReference type="PROSITE-ProRule" id="PRU00339"/>
    </source>
</evidence>
<dbReference type="Pfam" id="PF14559">
    <property type="entry name" value="TPR_19"/>
    <property type="match status" value="1"/>
</dbReference>
<dbReference type="InterPro" id="IPR019734">
    <property type="entry name" value="TPR_rpt"/>
</dbReference>
<comment type="caution">
    <text evidence="6">The sequence shown here is derived from an EMBL/GenBank/DDBJ whole genome shotgun (WGS) entry which is preliminary data.</text>
</comment>
<dbReference type="EMBL" id="MCRI01000027">
    <property type="protein sequence ID" value="ODN66112.1"/>
    <property type="molecule type" value="Genomic_DNA"/>
</dbReference>
<keyword evidence="2 3" id="KW-0802">TPR repeat</keyword>
<evidence type="ECO:0000313" key="7">
    <source>
        <dbReference type="Proteomes" id="UP000094379"/>
    </source>
</evidence>
<dbReference type="AlphaFoldDB" id="A0A1E3GPX2"/>
<dbReference type="InterPro" id="IPR011990">
    <property type="entry name" value="TPR-like_helical_dom_sf"/>
</dbReference>
<evidence type="ECO:0000313" key="6">
    <source>
        <dbReference type="EMBL" id="ODN66112.1"/>
    </source>
</evidence>
<keyword evidence="4" id="KW-0175">Coiled coil</keyword>
<dbReference type="SMART" id="SM00028">
    <property type="entry name" value="TPR"/>
    <property type="match status" value="8"/>
</dbReference>
<sequence>MRSFHAFLLILGLLAFSLQSRAETADWQQFQSQATQAYQDGNYLLAEHTIQQAIRVAEKADNGAAYKASSLNMLAYIYSAQGQVDQALQAINQAVELSRQAFGEPHEQLSQLLFNQGQLLEQASNSERARHSYQQAINDYLALNSTGDNKLWQAVLAQAHILTEEKQFTEAESVIKKALAGFPEHSQFNHQPESIEDSVDLRMLLAQIQIAQQQNKQAIELLEQVRQLLQQQSSPENERQLLVLELLATAYEDSHQQAKSTPIREQALLLRQQQTTPSLASVMHLNELALRQQLDENYEQADKFYQQALTLLAELNKSDSIEQALILGNRASLKLQQKDNKAALALFEQSLLLHDKLNLRPLEASKIATYSATIYYNQRQYAKAEPLFLQALKLLDSSTYADKDSLLIALDNLAALYNSWGKPSKATAYSKRARELKNK</sequence>
<evidence type="ECO:0000256" key="1">
    <source>
        <dbReference type="ARBA" id="ARBA00022737"/>
    </source>
</evidence>
<keyword evidence="7" id="KW-1185">Reference proteome</keyword>
<evidence type="ECO:0000256" key="5">
    <source>
        <dbReference type="SAM" id="SignalP"/>
    </source>
</evidence>
<feature type="repeat" description="TPR" evidence="3">
    <location>
        <begin position="68"/>
        <end position="101"/>
    </location>
</feature>
<dbReference type="PANTHER" id="PTHR45641">
    <property type="entry name" value="TETRATRICOPEPTIDE REPEAT PROTEIN (AFU_ORTHOLOGUE AFUA_6G03870)"/>
    <property type="match status" value="1"/>
</dbReference>
<dbReference type="Gene3D" id="1.25.40.10">
    <property type="entry name" value="Tetratricopeptide repeat domain"/>
    <property type="match status" value="3"/>
</dbReference>
<feature type="signal peptide" evidence="5">
    <location>
        <begin position="1"/>
        <end position="22"/>
    </location>
</feature>
<dbReference type="Pfam" id="PF13424">
    <property type="entry name" value="TPR_12"/>
    <property type="match status" value="3"/>
</dbReference>
<dbReference type="STRING" id="291169.A9E74_02131"/>
<gene>
    <name evidence="6" type="ORF">A9E74_02131</name>
</gene>
<dbReference type="Proteomes" id="UP000094379">
    <property type="component" value="Unassembled WGS sequence"/>
</dbReference>